<sequence length="232" mass="26272">MRQVYMGLSIFLLAGLLPGCAYYVYGTHSAYGFQKVDTEEYLGPIDTGYDSKITSPVLTFVDGVQVKFSIPEMFNYPPKSKDLDFSNDARIEIFITSLTPGIKLDTTGIILDQYRVGKKTLVKFLELKRYPSLAKGDNGLLVCRYSELSEKAFYDFYQGDSINIPHRTTDFSLVTSELRSDPTILCGELVAINTNFAGEQGYFTITLPLIEDGMTHEYKVYFYPVGYRFTMK</sequence>
<gene>
    <name evidence="1" type="ORF">EDC91_1357</name>
</gene>
<proteinExistence type="predicted"/>
<protein>
    <submittedName>
        <fullName evidence="1">Uncharacterized protein</fullName>
    </submittedName>
</protein>
<keyword evidence="2" id="KW-1185">Reference proteome</keyword>
<accession>A0A4R2F251</accession>
<evidence type="ECO:0000313" key="2">
    <source>
        <dbReference type="Proteomes" id="UP000294832"/>
    </source>
</evidence>
<name>A0A4R2F251_9GAMM</name>
<dbReference type="RefSeq" id="WP_133040268.1">
    <property type="nucleotide sequence ID" value="NZ_SLWF01000035.1"/>
</dbReference>
<dbReference type="OrthoDB" id="6266348at2"/>
<dbReference type="AlphaFoldDB" id="A0A4R2F251"/>
<evidence type="ECO:0000313" key="1">
    <source>
        <dbReference type="EMBL" id="TCN79334.1"/>
    </source>
</evidence>
<dbReference type="Proteomes" id="UP000294832">
    <property type="component" value="Unassembled WGS sequence"/>
</dbReference>
<dbReference type="EMBL" id="SLWF01000035">
    <property type="protein sequence ID" value="TCN79334.1"/>
    <property type="molecule type" value="Genomic_DNA"/>
</dbReference>
<reference evidence="1 2" key="1">
    <citation type="submission" date="2019-03" db="EMBL/GenBank/DDBJ databases">
        <title>Freshwater and sediment microbial communities from various areas in North America, analyzing microbe dynamics in response to fracking.</title>
        <authorList>
            <person name="Lamendella R."/>
        </authorList>
    </citation>
    <scope>NUCLEOTIDE SEQUENCE [LARGE SCALE GENOMIC DNA]</scope>
    <source>
        <strain evidence="1 2">74A</strain>
    </source>
</reference>
<organism evidence="1 2">
    <name type="scientific">Shewanella fodinae</name>
    <dbReference type="NCBI Taxonomy" id="552357"/>
    <lineage>
        <taxon>Bacteria</taxon>
        <taxon>Pseudomonadati</taxon>
        <taxon>Pseudomonadota</taxon>
        <taxon>Gammaproteobacteria</taxon>
        <taxon>Alteromonadales</taxon>
        <taxon>Shewanellaceae</taxon>
        <taxon>Shewanella</taxon>
    </lineage>
</organism>
<comment type="caution">
    <text evidence="1">The sequence shown here is derived from an EMBL/GenBank/DDBJ whole genome shotgun (WGS) entry which is preliminary data.</text>
</comment>